<organism evidence="1 2">
    <name type="scientific">Yinghuangia soli</name>
    <dbReference type="NCBI Taxonomy" id="2908204"/>
    <lineage>
        <taxon>Bacteria</taxon>
        <taxon>Bacillati</taxon>
        <taxon>Actinomycetota</taxon>
        <taxon>Actinomycetes</taxon>
        <taxon>Kitasatosporales</taxon>
        <taxon>Streptomycetaceae</taxon>
        <taxon>Yinghuangia</taxon>
    </lineage>
</organism>
<gene>
    <name evidence="1" type="ORF">LZ495_06135</name>
</gene>
<proteinExistence type="predicted"/>
<dbReference type="AlphaFoldDB" id="A0AA41PW43"/>
<dbReference type="RefSeq" id="WP_235050930.1">
    <property type="nucleotide sequence ID" value="NZ_JAKFHA010000002.1"/>
</dbReference>
<comment type="caution">
    <text evidence="1">The sequence shown here is derived from an EMBL/GenBank/DDBJ whole genome shotgun (WGS) entry which is preliminary data.</text>
</comment>
<evidence type="ECO:0000313" key="2">
    <source>
        <dbReference type="Proteomes" id="UP001165378"/>
    </source>
</evidence>
<protein>
    <submittedName>
        <fullName evidence="1">Uncharacterized protein</fullName>
    </submittedName>
</protein>
<evidence type="ECO:0000313" key="1">
    <source>
        <dbReference type="EMBL" id="MCF2526796.1"/>
    </source>
</evidence>
<accession>A0AA41PW43</accession>
<dbReference type="EMBL" id="JAKFHA010000002">
    <property type="protein sequence ID" value="MCF2526796.1"/>
    <property type="molecule type" value="Genomic_DNA"/>
</dbReference>
<keyword evidence="2" id="KW-1185">Reference proteome</keyword>
<sequence>MGIDITGYIERLTPYGGNDGDTPSWDSVIALSELYLGRDYDAFGCLFGVANHARFRPVAAERGLPADTSSAVRAIYDRDRGYGAASAFSATWVGWPELRDIDWEEPAEGVDARVTEYVRTETGLRPLGKAAWSRAVADSLGTGFGGSYADRLPREETEWTHGDMVFRTVLMRRRDAIPAGSEWQPVWDVMRALAQVHGDDGVRLVVWFHR</sequence>
<reference evidence="1" key="1">
    <citation type="submission" date="2022-01" db="EMBL/GenBank/DDBJ databases">
        <title>Genome-Based Taxonomic Classification of the Phylum Actinobacteria.</title>
        <authorList>
            <person name="Gao Y."/>
        </authorList>
    </citation>
    <scope>NUCLEOTIDE SEQUENCE</scope>
    <source>
        <strain evidence="1">KLBMP 8922</strain>
    </source>
</reference>
<name>A0AA41PW43_9ACTN</name>
<dbReference type="Proteomes" id="UP001165378">
    <property type="component" value="Unassembled WGS sequence"/>
</dbReference>